<accession>A0AAV7H348</accession>
<name>A0AAV7H348_DENCH</name>
<dbReference type="EMBL" id="JAGFBR010000009">
    <property type="protein sequence ID" value="KAH0462108.1"/>
    <property type="molecule type" value="Genomic_DNA"/>
</dbReference>
<reference evidence="1 2" key="1">
    <citation type="journal article" date="2021" name="Hortic Res">
        <title>Chromosome-scale assembly of the Dendrobium chrysotoxum genome enhances the understanding of orchid evolution.</title>
        <authorList>
            <person name="Zhang Y."/>
            <person name="Zhang G.Q."/>
            <person name="Zhang D."/>
            <person name="Liu X.D."/>
            <person name="Xu X.Y."/>
            <person name="Sun W.H."/>
            <person name="Yu X."/>
            <person name="Zhu X."/>
            <person name="Wang Z.W."/>
            <person name="Zhao X."/>
            <person name="Zhong W.Y."/>
            <person name="Chen H."/>
            <person name="Yin W.L."/>
            <person name="Huang T."/>
            <person name="Niu S.C."/>
            <person name="Liu Z.J."/>
        </authorList>
    </citation>
    <scope>NUCLEOTIDE SEQUENCE [LARGE SCALE GENOMIC DNA]</scope>
    <source>
        <strain evidence="1">Lindl</strain>
    </source>
</reference>
<dbReference type="AlphaFoldDB" id="A0AAV7H348"/>
<sequence>MHSTFGKLVLGVGINELPCWLISASIMPFSANTNNQETICWPRELRSIEYNSEQYGMRCIGPDLLGRIKDKGVREGLASFFLQIC</sequence>
<evidence type="ECO:0000313" key="1">
    <source>
        <dbReference type="EMBL" id="KAH0462108.1"/>
    </source>
</evidence>
<gene>
    <name evidence="1" type="ORF">IEQ34_009683</name>
</gene>
<comment type="caution">
    <text evidence="1">The sequence shown here is derived from an EMBL/GenBank/DDBJ whole genome shotgun (WGS) entry which is preliminary data.</text>
</comment>
<dbReference type="Proteomes" id="UP000775213">
    <property type="component" value="Unassembled WGS sequence"/>
</dbReference>
<protein>
    <submittedName>
        <fullName evidence="1">Uncharacterized protein</fullName>
    </submittedName>
</protein>
<organism evidence="1 2">
    <name type="scientific">Dendrobium chrysotoxum</name>
    <name type="common">Orchid</name>
    <dbReference type="NCBI Taxonomy" id="161865"/>
    <lineage>
        <taxon>Eukaryota</taxon>
        <taxon>Viridiplantae</taxon>
        <taxon>Streptophyta</taxon>
        <taxon>Embryophyta</taxon>
        <taxon>Tracheophyta</taxon>
        <taxon>Spermatophyta</taxon>
        <taxon>Magnoliopsida</taxon>
        <taxon>Liliopsida</taxon>
        <taxon>Asparagales</taxon>
        <taxon>Orchidaceae</taxon>
        <taxon>Epidendroideae</taxon>
        <taxon>Malaxideae</taxon>
        <taxon>Dendrobiinae</taxon>
        <taxon>Dendrobium</taxon>
    </lineage>
</organism>
<proteinExistence type="predicted"/>
<keyword evidence="2" id="KW-1185">Reference proteome</keyword>
<evidence type="ECO:0000313" key="2">
    <source>
        <dbReference type="Proteomes" id="UP000775213"/>
    </source>
</evidence>